<accession>A0A9Q0V982</accession>
<reference evidence="1" key="1">
    <citation type="submission" date="2022-11" db="EMBL/GenBank/DDBJ databases">
        <authorList>
            <person name="Hyden B.L."/>
            <person name="Feng K."/>
            <person name="Yates T."/>
            <person name="Jawdy S."/>
            <person name="Smart L.B."/>
            <person name="Muchero W."/>
        </authorList>
    </citation>
    <scope>NUCLEOTIDE SEQUENCE</scope>
    <source>
        <tissue evidence="1">Shoot tip</tissue>
    </source>
</reference>
<sequence>MKCEDKGENLQRKFWICAKAATREDLAEMFGGIKNAVLASQLVACYPVSC</sequence>
<keyword evidence="2" id="KW-1185">Reference proteome</keyword>
<protein>
    <submittedName>
        <fullName evidence="1">Uncharacterized protein</fullName>
    </submittedName>
</protein>
<organism evidence="1 2">
    <name type="scientific">Salix purpurea</name>
    <name type="common">Purple osier willow</name>
    <dbReference type="NCBI Taxonomy" id="77065"/>
    <lineage>
        <taxon>Eukaryota</taxon>
        <taxon>Viridiplantae</taxon>
        <taxon>Streptophyta</taxon>
        <taxon>Embryophyta</taxon>
        <taxon>Tracheophyta</taxon>
        <taxon>Spermatophyta</taxon>
        <taxon>Magnoliopsida</taxon>
        <taxon>eudicotyledons</taxon>
        <taxon>Gunneridae</taxon>
        <taxon>Pentapetalae</taxon>
        <taxon>rosids</taxon>
        <taxon>fabids</taxon>
        <taxon>Malpighiales</taxon>
        <taxon>Salicaceae</taxon>
        <taxon>Saliceae</taxon>
        <taxon>Salix</taxon>
    </lineage>
</organism>
<dbReference type="Proteomes" id="UP001151532">
    <property type="component" value="Chromosome 19"/>
</dbReference>
<reference evidence="1" key="2">
    <citation type="journal article" date="2023" name="Int. J. Mol. Sci.">
        <title>De Novo Assembly and Annotation of 11 Diverse Shrub Willow (Salix) Genomes Reveals Novel Gene Organization in Sex-Linked Regions.</title>
        <authorList>
            <person name="Hyden B."/>
            <person name="Feng K."/>
            <person name="Yates T.B."/>
            <person name="Jawdy S."/>
            <person name="Cereghino C."/>
            <person name="Smart L.B."/>
            <person name="Muchero W."/>
        </authorList>
    </citation>
    <scope>NUCLEOTIDE SEQUENCE</scope>
    <source>
        <tissue evidence="1">Shoot tip</tissue>
    </source>
</reference>
<gene>
    <name evidence="1" type="ORF">OIU79_030755</name>
</gene>
<comment type="caution">
    <text evidence="1">The sequence shown here is derived from an EMBL/GenBank/DDBJ whole genome shotgun (WGS) entry which is preliminary data.</text>
</comment>
<evidence type="ECO:0000313" key="2">
    <source>
        <dbReference type="Proteomes" id="UP001151532"/>
    </source>
</evidence>
<dbReference type="EMBL" id="JAPFFK010000009">
    <property type="protein sequence ID" value="KAJ6744484.1"/>
    <property type="molecule type" value="Genomic_DNA"/>
</dbReference>
<proteinExistence type="predicted"/>
<evidence type="ECO:0000313" key="1">
    <source>
        <dbReference type="EMBL" id="KAJ6744484.1"/>
    </source>
</evidence>
<name>A0A9Q0V982_SALPP</name>
<dbReference type="AlphaFoldDB" id="A0A9Q0V982"/>